<feature type="region of interest" description="Disordered" evidence="1">
    <location>
        <begin position="171"/>
        <end position="193"/>
    </location>
</feature>
<sequence length="193" mass="20394">MDLINGSAPGSDTLEVGLMPLPVPLFRTGEAGGHSVITAIVNIINQILPTFLPPSSPRLRLSGPPSVQGNHSALLSTAERNLSHTEDLPDRAWLVRPALTSSGRAGLVGVAVVIFDWLIVQIAWPGTDRWANQATLSGNNNNNNPYSNTSSAGTIVLHGFDGVPPFPFPPADGNPSPITHHPSPFRVQTHASI</sequence>
<evidence type="ECO:0000313" key="3">
    <source>
        <dbReference type="Proteomes" id="UP000246702"/>
    </source>
</evidence>
<protein>
    <submittedName>
        <fullName evidence="2">Uncharacterized protein</fullName>
    </submittedName>
</protein>
<reference evidence="2 3" key="1">
    <citation type="submission" date="2016-12" db="EMBL/GenBank/DDBJ databases">
        <title>The genomes of Aspergillus section Nigri reveals drivers in fungal speciation.</title>
        <authorList>
            <consortium name="DOE Joint Genome Institute"/>
            <person name="Vesth T.C."/>
            <person name="Nybo J."/>
            <person name="Theobald S."/>
            <person name="Brandl J."/>
            <person name="Frisvad J.C."/>
            <person name="Nielsen K.F."/>
            <person name="Lyhne E.K."/>
            <person name="Kogle M.E."/>
            <person name="Kuo A."/>
            <person name="Riley R."/>
            <person name="Clum A."/>
            <person name="Nolan M."/>
            <person name="Lipzen A."/>
            <person name="Salamov A."/>
            <person name="Henrissat B."/>
            <person name="Wiebenga A."/>
            <person name="De Vries R.P."/>
            <person name="Grigoriev I.V."/>
            <person name="Mortensen U.H."/>
            <person name="Andersen M.R."/>
            <person name="Baker S.E."/>
        </authorList>
    </citation>
    <scope>NUCLEOTIDE SEQUENCE [LARGE SCALE GENOMIC DNA]</scope>
    <source>
        <strain evidence="2 3">CBS 115572</strain>
    </source>
</reference>
<gene>
    <name evidence="2" type="ORF">BO94DRAFT_609554</name>
</gene>
<proteinExistence type="predicted"/>
<accession>A0A317X9S3</accession>
<dbReference type="RefSeq" id="XP_025471138.1">
    <property type="nucleotide sequence ID" value="XM_025616583.1"/>
</dbReference>
<dbReference type="Proteomes" id="UP000246702">
    <property type="component" value="Unassembled WGS sequence"/>
</dbReference>
<dbReference type="AlphaFoldDB" id="A0A317X9S3"/>
<comment type="caution">
    <text evidence="2">The sequence shown here is derived from an EMBL/GenBank/DDBJ whole genome shotgun (WGS) entry which is preliminary data.</text>
</comment>
<name>A0A317X9S3_9EURO</name>
<evidence type="ECO:0000256" key="1">
    <source>
        <dbReference type="SAM" id="MobiDB-lite"/>
    </source>
</evidence>
<evidence type="ECO:0000313" key="2">
    <source>
        <dbReference type="EMBL" id="PWY94377.1"/>
    </source>
</evidence>
<keyword evidence="3" id="KW-1185">Reference proteome</keyword>
<dbReference type="GeneID" id="37118726"/>
<organism evidence="2 3">
    <name type="scientific">Aspergillus sclerotioniger CBS 115572</name>
    <dbReference type="NCBI Taxonomy" id="1450535"/>
    <lineage>
        <taxon>Eukaryota</taxon>
        <taxon>Fungi</taxon>
        <taxon>Dikarya</taxon>
        <taxon>Ascomycota</taxon>
        <taxon>Pezizomycotina</taxon>
        <taxon>Eurotiomycetes</taxon>
        <taxon>Eurotiomycetidae</taxon>
        <taxon>Eurotiales</taxon>
        <taxon>Aspergillaceae</taxon>
        <taxon>Aspergillus</taxon>
        <taxon>Aspergillus subgen. Circumdati</taxon>
    </lineage>
</organism>
<dbReference type="EMBL" id="MSFK01000004">
    <property type="protein sequence ID" value="PWY94377.1"/>
    <property type="molecule type" value="Genomic_DNA"/>
</dbReference>